<protein>
    <submittedName>
        <fullName evidence="1">Uncharacterized protein</fullName>
    </submittedName>
</protein>
<reference evidence="1 2" key="1">
    <citation type="submission" date="2015-01" db="EMBL/GenBank/DDBJ databases">
        <title>Evolution of Trichinella species and genotypes.</title>
        <authorList>
            <person name="Korhonen P.K."/>
            <person name="Edoardo P."/>
            <person name="Giuseppe L.R."/>
            <person name="Gasser R.B."/>
        </authorList>
    </citation>
    <scope>NUCLEOTIDE SEQUENCE [LARGE SCALE GENOMIC DNA]</scope>
    <source>
        <strain evidence="1">ISS3</strain>
    </source>
</reference>
<keyword evidence="2" id="KW-1185">Reference proteome</keyword>
<dbReference type="Proteomes" id="UP000054776">
    <property type="component" value="Unassembled WGS sequence"/>
</dbReference>
<dbReference type="AlphaFoldDB" id="A0A0V1C1H4"/>
<comment type="caution">
    <text evidence="1">The sequence shown here is derived from an EMBL/GenBank/DDBJ whole genome shotgun (WGS) entry which is preliminary data.</text>
</comment>
<evidence type="ECO:0000313" key="1">
    <source>
        <dbReference type="EMBL" id="KRY42977.1"/>
    </source>
</evidence>
<name>A0A0V1C1H4_TRISP</name>
<dbReference type="InParanoid" id="A0A0V1C1H4"/>
<proteinExistence type="predicted"/>
<sequence>MFVILRNPRSTDRSLWFFADDLDQLCMKNAAADRIEDQLFSTEKVYRRVCILQKEYEAKLMITEWAEYRQSFFR</sequence>
<evidence type="ECO:0000313" key="2">
    <source>
        <dbReference type="Proteomes" id="UP000054776"/>
    </source>
</evidence>
<gene>
    <name evidence="1" type="ORF">T01_5329</name>
</gene>
<accession>A0A0V1C1H4</accession>
<dbReference type="EMBL" id="JYDH01000002">
    <property type="protein sequence ID" value="KRY42977.1"/>
    <property type="molecule type" value="Genomic_DNA"/>
</dbReference>
<organism evidence="1 2">
    <name type="scientific">Trichinella spiralis</name>
    <name type="common">Trichina worm</name>
    <dbReference type="NCBI Taxonomy" id="6334"/>
    <lineage>
        <taxon>Eukaryota</taxon>
        <taxon>Metazoa</taxon>
        <taxon>Ecdysozoa</taxon>
        <taxon>Nematoda</taxon>
        <taxon>Enoplea</taxon>
        <taxon>Dorylaimia</taxon>
        <taxon>Trichinellida</taxon>
        <taxon>Trichinellidae</taxon>
        <taxon>Trichinella</taxon>
    </lineage>
</organism>